<feature type="non-terminal residue" evidence="1">
    <location>
        <position position="1"/>
    </location>
</feature>
<dbReference type="AlphaFoldDB" id="A0A165WM40"/>
<dbReference type="STRING" id="1314776.A0A165WM40"/>
<dbReference type="Pfam" id="PF18759">
    <property type="entry name" value="Plavaka"/>
    <property type="match status" value="1"/>
</dbReference>
<dbReference type="Proteomes" id="UP000076798">
    <property type="component" value="Unassembled WGS sequence"/>
</dbReference>
<protein>
    <submittedName>
        <fullName evidence="1">Uncharacterized protein</fullName>
    </submittedName>
</protein>
<gene>
    <name evidence="1" type="ORF">SISSUDRAFT_995284</name>
</gene>
<evidence type="ECO:0000313" key="1">
    <source>
        <dbReference type="EMBL" id="KZT31320.1"/>
    </source>
</evidence>
<name>A0A165WM40_9AGAM</name>
<evidence type="ECO:0000313" key="2">
    <source>
        <dbReference type="Proteomes" id="UP000076798"/>
    </source>
</evidence>
<dbReference type="OrthoDB" id="2418900at2759"/>
<accession>A0A165WM40</accession>
<dbReference type="EMBL" id="KV428653">
    <property type="protein sequence ID" value="KZT31320.1"/>
    <property type="molecule type" value="Genomic_DNA"/>
</dbReference>
<organism evidence="1 2">
    <name type="scientific">Sistotremastrum suecicum HHB10207 ss-3</name>
    <dbReference type="NCBI Taxonomy" id="1314776"/>
    <lineage>
        <taxon>Eukaryota</taxon>
        <taxon>Fungi</taxon>
        <taxon>Dikarya</taxon>
        <taxon>Basidiomycota</taxon>
        <taxon>Agaricomycotina</taxon>
        <taxon>Agaricomycetes</taxon>
        <taxon>Sistotremastrales</taxon>
        <taxon>Sistotremastraceae</taxon>
        <taxon>Sistotremastrum</taxon>
    </lineage>
</organism>
<dbReference type="InterPro" id="IPR041078">
    <property type="entry name" value="Plavaka"/>
</dbReference>
<keyword evidence="2" id="KW-1185">Reference proteome</keyword>
<reference evidence="1 2" key="1">
    <citation type="journal article" date="2016" name="Mol. Biol. Evol.">
        <title>Comparative Genomics of Early-Diverging Mushroom-Forming Fungi Provides Insights into the Origins of Lignocellulose Decay Capabilities.</title>
        <authorList>
            <person name="Nagy L.G."/>
            <person name="Riley R."/>
            <person name="Tritt A."/>
            <person name="Adam C."/>
            <person name="Daum C."/>
            <person name="Floudas D."/>
            <person name="Sun H."/>
            <person name="Yadav J.S."/>
            <person name="Pangilinan J."/>
            <person name="Larsson K.H."/>
            <person name="Matsuura K."/>
            <person name="Barry K."/>
            <person name="Labutti K."/>
            <person name="Kuo R."/>
            <person name="Ohm R.A."/>
            <person name="Bhattacharya S.S."/>
            <person name="Shirouzu T."/>
            <person name="Yoshinaga Y."/>
            <person name="Martin F.M."/>
            <person name="Grigoriev I.V."/>
            <person name="Hibbett D.S."/>
        </authorList>
    </citation>
    <scope>NUCLEOTIDE SEQUENCE [LARGE SCALE GENOMIC DNA]</scope>
    <source>
        <strain evidence="1 2">HHB10207 ss-3</strain>
    </source>
</reference>
<sequence>AEWWSQGVAIDGHLTPHLVYGRDILQLVKHLFGKPEFTNCMMYGPEEHYTDEAATERLYNKIHTGKWWARTQVDIGKGTVIPIVISTDKTTLTQFSGNHTAYPVYMTIGNIDKETRKKPSSGAWVLLGYLPTGKFDEDDMSDNAARKARARLFHASMRILLKPLIKAGKEGIHLVDSKGRTRLCFPVLAIYPSEKIRPGFIA</sequence>
<proteinExistence type="predicted"/>